<organism evidence="4">
    <name type="scientific">Hokovirus HKV1</name>
    <dbReference type="NCBI Taxonomy" id="1977638"/>
    <lineage>
        <taxon>Viruses</taxon>
        <taxon>Varidnaviria</taxon>
        <taxon>Bamfordvirae</taxon>
        <taxon>Nucleocytoviricota</taxon>
        <taxon>Megaviricetes</taxon>
        <taxon>Imitervirales</taxon>
        <taxon>Mimiviridae</taxon>
        <taxon>Klosneuvirinae</taxon>
        <taxon>Hokovirus</taxon>
    </lineage>
</organism>
<keyword evidence="4" id="KW-0648">Protein biosynthesis</keyword>
<dbReference type="PROSITE" id="PS51722">
    <property type="entry name" value="G_TR_2"/>
    <property type="match status" value="1"/>
</dbReference>
<reference evidence="4" key="1">
    <citation type="journal article" date="2017" name="Science">
        <title>Giant viruses with an expanded complement of translation system components.</title>
        <authorList>
            <person name="Schulz F."/>
            <person name="Yutin N."/>
            <person name="Ivanova N.N."/>
            <person name="Ortega D.R."/>
            <person name="Lee T.K."/>
            <person name="Vierheilig J."/>
            <person name="Daims H."/>
            <person name="Horn M."/>
            <person name="Wagner M."/>
            <person name="Jensen G.J."/>
            <person name="Kyrpides N.C."/>
            <person name="Koonin E.V."/>
            <person name="Woyke T."/>
        </authorList>
    </citation>
    <scope>NUCLEOTIDE SEQUENCE</scope>
    <source>
        <strain evidence="4">HKV1</strain>
    </source>
</reference>
<dbReference type="SUPFAM" id="SSF50465">
    <property type="entry name" value="EF-Tu/eEF-1alpha/eIF2-gamma C-terminal domain"/>
    <property type="match status" value="1"/>
</dbReference>
<accession>A0A1V0SGC3</accession>
<dbReference type="Pfam" id="PF03144">
    <property type="entry name" value="GTP_EFTU_D2"/>
    <property type="match status" value="1"/>
</dbReference>
<dbReference type="Pfam" id="PF22594">
    <property type="entry name" value="GTP-eEF1A_C"/>
    <property type="match status" value="1"/>
</dbReference>
<dbReference type="Pfam" id="PF00009">
    <property type="entry name" value="GTP_EFTU"/>
    <property type="match status" value="1"/>
</dbReference>
<dbReference type="Gene3D" id="2.40.30.10">
    <property type="entry name" value="Translation factors"/>
    <property type="match status" value="2"/>
</dbReference>
<dbReference type="EMBL" id="KY684105">
    <property type="protein sequence ID" value="ARF10763.1"/>
    <property type="molecule type" value="Genomic_DNA"/>
</dbReference>
<keyword evidence="4" id="KW-0251">Elongation factor</keyword>
<feature type="domain" description="Tr-type G" evidence="3">
    <location>
        <begin position="8"/>
        <end position="252"/>
    </location>
</feature>
<dbReference type="SUPFAM" id="SSF50447">
    <property type="entry name" value="Translation proteins"/>
    <property type="match status" value="1"/>
</dbReference>
<dbReference type="InterPro" id="IPR054696">
    <property type="entry name" value="GTP-eEF1A_C"/>
</dbReference>
<name>A0A1V0SGC3_9VIRU</name>
<dbReference type="InterPro" id="IPR000795">
    <property type="entry name" value="T_Tr_GTP-bd_dom"/>
</dbReference>
<evidence type="ECO:0000259" key="3">
    <source>
        <dbReference type="PROSITE" id="PS51722"/>
    </source>
</evidence>
<dbReference type="InterPro" id="IPR050100">
    <property type="entry name" value="TRAFAC_GTPase_members"/>
</dbReference>
<keyword evidence="2" id="KW-0342">GTP-binding</keyword>
<dbReference type="GO" id="GO:0003924">
    <property type="term" value="F:GTPase activity"/>
    <property type="evidence" value="ECO:0007669"/>
    <property type="project" value="InterPro"/>
</dbReference>
<keyword evidence="1" id="KW-0547">Nucleotide-binding</keyword>
<dbReference type="GO" id="GO:0005525">
    <property type="term" value="F:GTP binding"/>
    <property type="evidence" value="ECO:0007669"/>
    <property type="project" value="UniProtKB-KW"/>
</dbReference>
<evidence type="ECO:0000256" key="2">
    <source>
        <dbReference type="ARBA" id="ARBA00023134"/>
    </source>
</evidence>
<dbReference type="PRINTS" id="PR00315">
    <property type="entry name" value="ELONGATNFCT"/>
</dbReference>
<dbReference type="InterPro" id="IPR027417">
    <property type="entry name" value="P-loop_NTPase"/>
</dbReference>
<dbReference type="Gene3D" id="3.40.50.300">
    <property type="entry name" value="P-loop containing nucleotide triphosphate hydrolases"/>
    <property type="match status" value="1"/>
</dbReference>
<dbReference type="FunFam" id="2.40.30.10:FF:000115">
    <property type="entry name" value="Eukaryotic translation elongation factor 1 alpha"/>
    <property type="match status" value="1"/>
</dbReference>
<evidence type="ECO:0000256" key="1">
    <source>
        <dbReference type="ARBA" id="ARBA00022741"/>
    </source>
</evidence>
<gene>
    <name evidence="4" type="ORF">Hokovirus_3_36</name>
</gene>
<dbReference type="PANTHER" id="PTHR23115">
    <property type="entry name" value="TRANSLATION FACTOR"/>
    <property type="match status" value="1"/>
</dbReference>
<dbReference type="SUPFAM" id="SSF52540">
    <property type="entry name" value="P-loop containing nucleoside triphosphate hydrolases"/>
    <property type="match status" value="1"/>
</dbReference>
<sequence length="464" mass="51429">MSKTNQQKEHISIAITGHVDSGKSTFCGRLMFDMGGLPERELEKLKQEARALGKESFVFAFFTDKQKEERARGITISCTTKDFYSNNYHFTIIDAPGHKDFVKNMISGSSAADVAILMAPADNFAIATAKGNHKNGEIEGQTRQHSLLLNLLGVKQLIVCVNKMDSINYDQARFEEIRDEIRHMLLQTGWQKPFIMNSVPIMPISAWQGDNLLTQSTNMPWWTGVDVETINKQMVHVNCLMDVLDNHIQVPVRFPNNPLRMPVSGVLKIPGIGDVITGRIEQGTLKPKDKIVFLPTHTKARPCEGTVFSIEMHHTSQDIANPGDNVGLNIKGLSKDYLPKSGDIMTLANDATVKVAKKITAQVKVLSHPGEIKVGYTPIVYIRTNKAPMRLLSINWKMGKDTGNQKVDTGITCLKTGDMAEIVVEPQKPIVADEFRNCEGLGRLAFMDSQNVVMLGKIVGISSD</sequence>
<dbReference type="InterPro" id="IPR031157">
    <property type="entry name" value="G_TR_CS"/>
</dbReference>
<proteinExistence type="predicted"/>
<dbReference type="InterPro" id="IPR009000">
    <property type="entry name" value="Transl_B-barrel_sf"/>
</dbReference>
<dbReference type="PROSITE" id="PS00301">
    <property type="entry name" value="G_TR_1"/>
    <property type="match status" value="1"/>
</dbReference>
<dbReference type="InterPro" id="IPR009001">
    <property type="entry name" value="Transl_elong_EF1A/Init_IF2_C"/>
</dbReference>
<dbReference type="InterPro" id="IPR004161">
    <property type="entry name" value="EFTu-like_2"/>
</dbReference>
<protein>
    <submittedName>
        <fullName evidence="4">Elongation Factor 1-alpha EF1-alpha</fullName>
    </submittedName>
</protein>
<evidence type="ECO:0000313" key="4">
    <source>
        <dbReference type="EMBL" id="ARF10763.1"/>
    </source>
</evidence>